<dbReference type="PANTHER" id="PTHR44942:SF4">
    <property type="entry name" value="METHYLTRANSFERASE TYPE 11 DOMAIN-CONTAINING PROTEIN"/>
    <property type="match status" value="1"/>
</dbReference>
<sequence length="243" mass="27541">MAKTAQDRAFILEARHRQCVERHLKSPCKVLKEELFDDYAEDFDQHLGALRYDVPSSLLAMLPMAKFNRCIDLGCGTGLAGVRLRDRCKVLEGVDLSHCMIEKAREKHVYDELHCRDLVAHLRRQASSTCDLMIATDVVLYLYSMAPFIAEAERVLSTGGLLAFSTESASEEEAPRGVIERTSERFAHTRRFILELAENFVPEDIKEVDVRLDGFAGLVKGDIFLLRLSHPEDVTKSKEREAE</sequence>
<evidence type="ECO:0000259" key="4">
    <source>
        <dbReference type="Pfam" id="PF08241"/>
    </source>
</evidence>
<comment type="caution">
    <text evidence="5">The sequence shown here is derived from an EMBL/GenBank/DDBJ whole genome shotgun (WGS) entry which is preliminary data.</text>
</comment>
<dbReference type="GO" id="GO:0032259">
    <property type="term" value="P:methylation"/>
    <property type="evidence" value="ECO:0007669"/>
    <property type="project" value="UniProtKB-KW"/>
</dbReference>
<evidence type="ECO:0000256" key="1">
    <source>
        <dbReference type="ARBA" id="ARBA00008361"/>
    </source>
</evidence>
<keyword evidence="2" id="KW-0489">Methyltransferase</keyword>
<reference evidence="5" key="1">
    <citation type="submission" date="2021-02" db="EMBL/GenBank/DDBJ databases">
        <authorList>
            <person name="Dougan E. K."/>
            <person name="Rhodes N."/>
            <person name="Thang M."/>
            <person name="Chan C."/>
        </authorList>
    </citation>
    <scope>NUCLEOTIDE SEQUENCE</scope>
</reference>
<dbReference type="InterPro" id="IPR051052">
    <property type="entry name" value="Diverse_substrate_MTase"/>
</dbReference>
<dbReference type="AlphaFoldDB" id="A0A812JND1"/>
<dbReference type="Pfam" id="PF08241">
    <property type="entry name" value="Methyltransf_11"/>
    <property type="match status" value="1"/>
</dbReference>
<keyword evidence="6" id="KW-1185">Reference proteome</keyword>
<dbReference type="PANTHER" id="PTHR44942">
    <property type="entry name" value="METHYLTRANSF_11 DOMAIN-CONTAINING PROTEIN"/>
    <property type="match status" value="1"/>
</dbReference>
<proteinExistence type="inferred from homology"/>
<organism evidence="5 6">
    <name type="scientific">Symbiodinium natans</name>
    <dbReference type="NCBI Taxonomy" id="878477"/>
    <lineage>
        <taxon>Eukaryota</taxon>
        <taxon>Sar</taxon>
        <taxon>Alveolata</taxon>
        <taxon>Dinophyceae</taxon>
        <taxon>Suessiales</taxon>
        <taxon>Symbiodiniaceae</taxon>
        <taxon>Symbiodinium</taxon>
    </lineage>
</organism>
<name>A0A812JND1_9DINO</name>
<dbReference type="EMBL" id="CAJNDS010000480">
    <property type="protein sequence ID" value="CAE7210409.1"/>
    <property type="molecule type" value="Genomic_DNA"/>
</dbReference>
<comment type="similarity">
    <text evidence="1">Belongs to the methyltransferase superfamily.</text>
</comment>
<dbReference type="Proteomes" id="UP000604046">
    <property type="component" value="Unassembled WGS sequence"/>
</dbReference>
<evidence type="ECO:0000256" key="2">
    <source>
        <dbReference type="ARBA" id="ARBA00022603"/>
    </source>
</evidence>
<dbReference type="InterPro" id="IPR013216">
    <property type="entry name" value="Methyltransf_11"/>
</dbReference>
<dbReference type="GO" id="GO:0008757">
    <property type="term" value="F:S-adenosylmethionine-dependent methyltransferase activity"/>
    <property type="evidence" value="ECO:0007669"/>
    <property type="project" value="InterPro"/>
</dbReference>
<dbReference type="SUPFAM" id="SSF53335">
    <property type="entry name" value="S-adenosyl-L-methionine-dependent methyltransferases"/>
    <property type="match status" value="1"/>
</dbReference>
<dbReference type="CDD" id="cd02440">
    <property type="entry name" value="AdoMet_MTases"/>
    <property type="match status" value="1"/>
</dbReference>
<keyword evidence="3" id="KW-0808">Transferase</keyword>
<evidence type="ECO:0000313" key="6">
    <source>
        <dbReference type="Proteomes" id="UP000604046"/>
    </source>
</evidence>
<feature type="domain" description="Methyltransferase type 11" evidence="4">
    <location>
        <begin position="72"/>
        <end position="164"/>
    </location>
</feature>
<accession>A0A812JND1</accession>
<dbReference type="OrthoDB" id="3647at2759"/>
<evidence type="ECO:0000256" key="3">
    <source>
        <dbReference type="ARBA" id="ARBA00022679"/>
    </source>
</evidence>
<protein>
    <submittedName>
        <fullName evidence="5">BioC protein</fullName>
    </submittedName>
</protein>
<evidence type="ECO:0000313" key="5">
    <source>
        <dbReference type="EMBL" id="CAE7210409.1"/>
    </source>
</evidence>
<dbReference type="InterPro" id="IPR029063">
    <property type="entry name" value="SAM-dependent_MTases_sf"/>
</dbReference>
<gene>
    <name evidence="5" type="primary">bioC</name>
    <name evidence="5" type="ORF">SNAT2548_LOCUS7007</name>
</gene>
<dbReference type="Gene3D" id="3.40.50.150">
    <property type="entry name" value="Vaccinia Virus protein VP39"/>
    <property type="match status" value="1"/>
</dbReference>